<evidence type="ECO:0000256" key="5">
    <source>
        <dbReference type="PROSITE-ProRule" id="PRU01191"/>
    </source>
</evidence>
<dbReference type="OrthoDB" id="770224at2759"/>
<gene>
    <name evidence="6" type="ORF">RCOM_1044250</name>
</gene>
<dbReference type="InterPro" id="IPR005202">
    <property type="entry name" value="TF_GRAS"/>
</dbReference>
<keyword evidence="4" id="KW-0539">Nucleus</keyword>
<evidence type="ECO:0000256" key="4">
    <source>
        <dbReference type="ARBA" id="ARBA00023242"/>
    </source>
</evidence>
<feature type="region of interest" description="SAW" evidence="5">
    <location>
        <begin position="506"/>
        <end position="582"/>
    </location>
</feature>
<dbReference type="eggNOG" id="ENOG502QQYY">
    <property type="taxonomic scope" value="Eukaryota"/>
</dbReference>
<keyword evidence="7" id="KW-1185">Reference proteome</keyword>
<dbReference type="EMBL" id="EQ973917">
    <property type="protein sequence ID" value="EEF38923.1"/>
    <property type="molecule type" value="Genomic_DNA"/>
</dbReference>
<evidence type="ECO:0000256" key="3">
    <source>
        <dbReference type="ARBA" id="ARBA00023163"/>
    </source>
</evidence>
<feature type="region of interest" description="Leucine repeat II (LRII)" evidence="5">
    <location>
        <begin position="371"/>
        <end position="403"/>
    </location>
</feature>
<dbReference type="GO" id="GO:0003700">
    <property type="term" value="F:DNA-binding transcription factor activity"/>
    <property type="evidence" value="ECO:0000318"/>
    <property type="project" value="GO_Central"/>
</dbReference>
<dbReference type="GO" id="GO:0043565">
    <property type="term" value="F:sequence-specific DNA binding"/>
    <property type="evidence" value="ECO:0000318"/>
    <property type="project" value="GO_Central"/>
</dbReference>
<dbReference type="AlphaFoldDB" id="B9SBU5"/>
<evidence type="ECO:0000256" key="2">
    <source>
        <dbReference type="ARBA" id="ARBA00023015"/>
    </source>
</evidence>
<sequence length="594" mass="67317">MANEKFPAEQFNGYGFEDNFSFTNKSMDEGNTRTQSSFYGVEEWGESSDNGLYQNNQWEEELLMSKYDQQDQQQNSFGDYMHLDDLRFGILSPPLQKCYQEITQLDEIQSGIREVKSKKENPYAFPLASLELLKSHTNGFNQLNSMRMLEPNKFDSSIKVVGQELSTEDIMRIAGARFLQSSCHDVASMFNNPFDLYFSGLSDEDAKHVELAESLLASAERIGNQQYDSASRLLKQCDSISSNTGNPVQRVVYYFAEALHDRIDIETGKTKSKELGKKQAFEIDEAMMTPNPTILASHLETPFCQVAHFAGIQAIVDNVADAKKIHILDLSLRYGMQWTVLMQALVSRCDCPLEHLKITAIGTTSRELIENTGKRLISFAETMNIAFSFKMALVSDLLDLKEDLLDLDDGETVAIYFAYLPRNLISLPNRLDSMMRMIKNVNPCVIVVAEVEANHNSPTFVNRFVEALFYYSAYFDCLDACMERNDKNRMIMESMYFGIGIKNMIATEGEERVIRNVKLDAWRAFFARFGMVETDLSSSALLQANLIVKKFACGNCFTLDRNGKSLVLGWKGTPLHSLSAWKFISHEKKGVNSC</sequence>
<feature type="short sequence motif" description="VHIID" evidence="5">
    <location>
        <begin position="325"/>
        <end position="329"/>
    </location>
</feature>
<evidence type="ECO:0000313" key="7">
    <source>
        <dbReference type="Proteomes" id="UP000008311"/>
    </source>
</evidence>
<comment type="similarity">
    <text evidence="5">Belongs to the GRAS family.</text>
</comment>
<dbReference type="GO" id="GO:0005634">
    <property type="term" value="C:nucleus"/>
    <property type="evidence" value="ECO:0000318"/>
    <property type="project" value="GO_Central"/>
</dbReference>
<protein>
    <submittedName>
        <fullName evidence="6">DELLA protein GAI1, putative</fullName>
    </submittedName>
</protein>
<keyword evidence="2" id="KW-0805">Transcription regulation</keyword>
<comment type="caution">
    <text evidence="5">Lacks conserved residue(s) required for the propagation of feature annotation.</text>
</comment>
<dbReference type="GO" id="GO:0006355">
    <property type="term" value="P:regulation of DNA-templated transcription"/>
    <property type="evidence" value="ECO:0000318"/>
    <property type="project" value="GO_Central"/>
</dbReference>
<accession>B9SBU5</accession>
<reference evidence="7" key="1">
    <citation type="journal article" date="2010" name="Nat. Biotechnol.">
        <title>Draft genome sequence of the oilseed species Ricinus communis.</title>
        <authorList>
            <person name="Chan A.P."/>
            <person name="Crabtree J."/>
            <person name="Zhao Q."/>
            <person name="Lorenzi H."/>
            <person name="Orvis J."/>
            <person name="Puiu D."/>
            <person name="Melake-Berhan A."/>
            <person name="Jones K.M."/>
            <person name="Redman J."/>
            <person name="Chen G."/>
            <person name="Cahoon E.B."/>
            <person name="Gedil M."/>
            <person name="Stanke M."/>
            <person name="Haas B.J."/>
            <person name="Wortman J.R."/>
            <person name="Fraser-Liggett C.M."/>
            <person name="Ravel J."/>
            <person name="Rabinowicz P.D."/>
        </authorList>
    </citation>
    <scope>NUCLEOTIDE SEQUENCE [LARGE SCALE GENOMIC DNA]</scope>
    <source>
        <strain evidence="7">cv. Hale</strain>
    </source>
</reference>
<dbReference type="Pfam" id="PF03514">
    <property type="entry name" value="GRAS"/>
    <property type="match status" value="1"/>
</dbReference>
<dbReference type="STRING" id="3988.B9SBU5"/>
<dbReference type="Proteomes" id="UP000008311">
    <property type="component" value="Unassembled WGS sequence"/>
</dbReference>
<name>B9SBU5_RICCO</name>
<evidence type="ECO:0000256" key="1">
    <source>
        <dbReference type="ARBA" id="ARBA00004123"/>
    </source>
</evidence>
<evidence type="ECO:0000313" key="6">
    <source>
        <dbReference type="EMBL" id="EEF38923.1"/>
    </source>
</evidence>
<comment type="subcellular location">
    <subcellularLocation>
        <location evidence="1">Nucleus</location>
    </subcellularLocation>
</comment>
<proteinExistence type="inferred from homology"/>
<organism evidence="6 7">
    <name type="scientific">Ricinus communis</name>
    <name type="common">Castor bean</name>
    <dbReference type="NCBI Taxonomy" id="3988"/>
    <lineage>
        <taxon>Eukaryota</taxon>
        <taxon>Viridiplantae</taxon>
        <taxon>Streptophyta</taxon>
        <taxon>Embryophyta</taxon>
        <taxon>Tracheophyta</taxon>
        <taxon>Spermatophyta</taxon>
        <taxon>Magnoliopsida</taxon>
        <taxon>eudicotyledons</taxon>
        <taxon>Gunneridae</taxon>
        <taxon>Pentapetalae</taxon>
        <taxon>rosids</taxon>
        <taxon>fabids</taxon>
        <taxon>Malpighiales</taxon>
        <taxon>Euphorbiaceae</taxon>
        <taxon>Acalyphoideae</taxon>
        <taxon>Acalypheae</taxon>
        <taxon>Ricinus</taxon>
    </lineage>
</organism>
<dbReference type="InParanoid" id="B9SBU5"/>
<dbReference type="PANTHER" id="PTHR31636">
    <property type="entry name" value="OSJNBA0084A10.13 PROTEIN-RELATED"/>
    <property type="match status" value="1"/>
</dbReference>
<dbReference type="PROSITE" id="PS50985">
    <property type="entry name" value="GRAS"/>
    <property type="match status" value="1"/>
</dbReference>
<dbReference type="OMA" id="QFECASE"/>
<keyword evidence="3" id="KW-0804">Transcription</keyword>